<dbReference type="EMBL" id="VFQX01000019">
    <property type="protein sequence ID" value="KAF0980203.1"/>
    <property type="molecule type" value="Genomic_DNA"/>
</dbReference>
<dbReference type="SUPFAM" id="SSF47113">
    <property type="entry name" value="Histone-fold"/>
    <property type="match status" value="1"/>
</dbReference>
<feature type="compositionally biased region" description="Polar residues" evidence="1">
    <location>
        <begin position="1"/>
        <end position="13"/>
    </location>
</feature>
<dbReference type="Gene3D" id="1.10.20.10">
    <property type="entry name" value="Histone, subunit A"/>
    <property type="match status" value="1"/>
</dbReference>
<dbReference type="GeneID" id="68120632"/>
<feature type="region of interest" description="Disordered" evidence="1">
    <location>
        <begin position="1"/>
        <end position="106"/>
    </location>
</feature>
<comment type="caution">
    <text evidence="2">The sequence shown here is derived from an EMBL/GenBank/DDBJ whole genome shotgun (WGS) entry which is preliminary data.</text>
</comment>
<accession>A0A6A5BQ92</accession>
<keyword evidence="3" id="KW-1185">Reference proteome</keyword>
<feature type="compositionally biased region" description="Basic and acidic residues" evidence="1">
    <location>
        <begin position="91"/>
        <end position="106"/>
    </location>
</feature>
<protein>
    <submittedName>
        <fullName evidence="2">Uncharacterized protein</fullName>
    </submittedName>
</protein>
<feature type="compositionally biased region" description="Basic and acidic residues" evidence="1">
    <location>
        <begin position="61"/>
        <end position="73"/>
    </location>
</feature>
<gene>
    <name evidence="2" type="ORF">FDP41_013417</name>
</gene>
<dbReference type="Proteomes" id="UP000444721">
    <property type="component" value="Unassembled WGS sequence"/>
</dbReference>
<evidence type="ECO:0000313" key="2">
    <source>
        <dbReference type="EMBL" id="KAF0980203.1"/>
    </source>
</evidence>
<dbReference type="VEuPathDB" id="AmoebaDB:NfTy_029050"/>
<dbReference type="GO" id="GO:0046982">
    <property type="term" value="F:protein heterodimerization activity"/>
    <property type="evidence" value="ECO:0007669"/>
    <property type="project" value="InterPro"/>
</dbReference>
<reference evidence="2 3" key="1">
    <citation type="journal article" date="2019" name="Sci. Rep.">
        <title>Nanopore sequencing improves the draft genome of the human pathogenic amoeba Naegleria fowleri.</title>
        <authorList>
            <person name="Liechti N."/>
            <person name="Schurch N."/>
            <person name="Bruggmann R."/>
            <person name="Wittwer M."/>
        </authorList>
    </citation>
    <scope>NUCLEOTIDE SEQUENCE [LARGE SCALE GENOMIC DNA]</scope>
    <source>
        <strain evidence="2 3">ATCC 30894</strain>
    </source>
</reference>
<name>A0A6A5BQ92_NAEFO</name>
<evidence type="ECO:0000256" key="1">
    <source>
        <dbReference type="SAM" id="MobiDB-lite"/>
    </source>
</evidence>
<dbReference type="OrthoDB" id="10561355at2759"/>
<dbReference type="VEuPathDB" id="AmoebaDB:FDP41_013417"/>
<organism evidence="2 3">
    <name type="scientific">Naegleria fowleri</name>
    <name type="common">Brain eating amoeba</name>
    <dbReference type="NCBI Taxonomy" id="5763"/>
    <lineage>
        <taxon>Eukaryota</taxon>
        <taxon>Discoba</taxon>
        <taxon>Heterolobosea</taxon>
        <taxon>Tetramitia</taxon>
        <taxon>Eutetramitia</taxon>
        <taxon>Vahlkampfiidae</taxon>
        <taxon>Naegleria</taxon>
    </lineage>
</organism>
<feature type="compositionally biased region" description="Polar residues" evidence="1">
    <location>
        <begin position="48"/>
        <end position="57"/>
    </location>
</feature>
<evidence type="ECO:0000313" key="3">
    <source>
        <dbReference type="Proteomes" id="UP000444721"/>
    </source>
</evidence>
<dbReference type="AlphaFoldDB" id="A0A6A5BQ92"/>
<sequence>MPPKKVSTSSTPIKTRMAQKTPRSSSSSIGAKIETVTPRRSSSSSSSQTPLITTPQHSSSTKKERSSSKELKAEPSSSYKDSRIKKPSKTTKREASRKDDDDLENQKIKASSIKRCARMVGITRLAKDHLEEARKLIDDNLGMVLKRAAIVTVHKRKKTIQHEVLGKAVEDLWGVKLYPLTDRNVNWSSAVEDEDEDFYIKDEDEEDDAELIEEL</sequence>
<dbReference type="VEuPathDB" id="AmoebaDB:NF0071200"/>
<dbReference type="OMA" id="ASIITQY"/>
<dbReference type="RefSeq" id="XP_044564916.1">
    <property type="nucleotide sequence ID" value="XM_044704045.1"/>
</dbReference>
<proteinExistence type="predicted"/>
<dbReference type="InterPro" id="IPR009072">
    <property type="entry name" value="Histone-fold"/>
</dbReference>